<comment type="caution">
    <text evidence="1">The sequence shown here is derived from an EMBL/GenBank/DDBJ whole genome shotgun (WGS) entry which is preliminary data.</text>
</comment>
<organism evidence="1 2">
    <name type="scientific">Armillaria luteobubalina</name>
    <dbReference type="NCBI Taxonomy" id="153913"/>
    <lineage>
        <taxon>Eukaryota</taxon>
        <taxon>Fungi</taxon>
        <taxon>Dikarya</taxon>
        <taxon>Basidiomycota</taxon>
        <taxon>Agaricomycotina</taxon>
        <taxon>Agaricomycetes</taxon>
        <taxon>Agaricomycetidae</taxon>
        <taxon>Agaricales</taxon>
        <taxon>Marasmiineae</taxon>
        <taxon>Physalacriaceae</taxon>
        <taxon>Armillaria</taxon>
    </lineage>
</organism>
<sequence>MVTKETENESPAAIDSFPSGVLESRLGSPSVEIHSIPDHIVVGNMGYGVVDGETACHCSLKVEPLELQNIAKDLGLKIERRGVLNSLGTITVMANAEISRLVVNIQNDGRGNLNFRMCRTFKLLQSDDKTRSLCLQVHDLWSSIMIVMWIRANGSLIGGSRNSTIHEFRAIKHVQVGLYIVTGYCAKLFNGYRLKLHTSQTLIIMDLAPMGNTDNKVSQAISVRMDIECSQVQATHRKEDRSWLGLTMSRDFVAHVITVQLRDV</sequence>
<reference evidence="1" key="1">
    <citation type="submission" date="2023-06" db="EMBL/GenBank/DDBJ databases">
        <authorList>
            <consortium name="Lawrence Berkeley National Laboratory"/>
            <person name="Ahrendt S."/>
            <person name="Sahu N."/>
            <person name="Indic B."/>
            <person name="Wong-Bajracharya J."/>
            <person name="Merenyi Z."/>
            <person name="Ke H.-M."/>
            <person name="Monk M."/>
            <person name="Kocsube S."/>
            <person name="Drula E."/>
            <person name="Lipzen A."/>
            <person name="Balint B."/>
            <person name="Henrissat B."/>
            <person name="Andreopoulos B."/>
            <person name="Martin F.M."/>
            <person name="Harder C.B."/>
            <person name="Rigling D."/>
            <person name="Ford K.L."/>
            <person name="Foster G.D."/>
            <person name="Pangilinan J."/>
            <person name="Papanicolaou A."/>
            <person name="Barry K."/>
            <person name="LaButti K."/>
            <person name="Viragh M."/>
            <person name="Koriabine M."/>
            <person name="Yan M."/>
            <person name="Riley R."/>
            <person name="Champramary S."/>
            <person name="Plett K.L."/>
            <person name="Tsai I.J."/>
            <person name="Slot J."/>
            <person name="Sipos G."/>
            <person name="Plett J."/>
            <person name="Nagy L.G."/>
            <person name="Grigoriev I.V."/>
        </authorList>
    </citation>
    <scope>NUCLEOTIDE SEQUENCE</scope>
    <source>
        <strain evidence="1">HWK02</strain>
    </source>
</reference>
<keyword evidence="2" id="KW-1185">Reference proteome</keyword>
<protein>
    <submittedName>
        <fullName evidence="1">Uncharacterized protein</fullName>
    </submittedName>
</protein>
<name>A0AA39P3Z5_9AGAR</name>
<dbReference type="Proteomes" id="UP001175228">
    <property type="component" value="Unassembled WGS sequence"/>
</dbReference>
<dbReference type="AlphaFoldDB" id="A0AA39P3Z5"/>
<proteinExistence type="predicted"/>
<evidence type="ECO:0000313" key="2">
    <source>
        <dbReference type="Proteomes" id="UP001175228"/>
    </source>
</evidence>
<accession>A0AA39P3Z5</accession>
<gene>
    <name evidence="1" type="ORF">EDD18DRAFT_1115383</name>
</gene>
<dbReference type="EMBL" id="JAUEPU010000129">
    <property type="protein sequence ID" value="KAK0476543.1"/>
    <property type="molecule type" value="Genomic_DNA"/>
</dbReference>
<evidence type="ECO:0000313" key="1">
    <source>
        <dbReference type="EMBL" id="KAK0476543.1"/>
    </source>
</evidence>